<dbReference type="PANTHER" id="PTHR24006:SF733">
    <property type="entry name" value="RE52890P"/>
    <property type="match status" value="1"/>
</dbReference>
<keyword evidence="9" id="KW-1185">Reference proteome</keyword>
<proteinExistence type="inferred from homology"/>
<feature type="compositionally biased region" description="Polar residues" evidence="6">
    <location>
        <begin position="43"/>
        <end position="56"/>
    </location>
</feature>
<dbReference type="GO" id="GO:0016579">
    <property type="term" value="P:protein deubiquitination"/>
    <property type="evidence" value="ECO:0007669"/>
    <property type="project" value="InterPro"/>
</dbReference>
<evidence type="ECO:0000313" key="9">
    <source>
        <dbReference type="Proteomes" id="UP001064489"/>
    </source>
</evidence>
<dbReference type="InterPro" id="IPR050164">
    <property type="entry name" value="Peptidase_C19"/>
</dbReference>
<gene>
    <name evidence="8" type="ORF">LWI28_008646</name>
</gene>
<dbReference type="InterPro" id="IPR038765">
    <property type="entry name" value="Papain-like_cys_pep_sf"/>
</dbReference>
<dbReference type="GO" id="GO:0004843">
    <property type="term" value="F:cysteine-type deubiquitinase activity"/>
    <property type="evidence" value="ECO:0007669"/>
    <property type="project" value="UniProtKB-EC"/>
</dbReference>
<feature type="domain" description="USP" evidence="7">
    <location>
        <begin position="1"/>
        <end position="174"/>
    </location>
</feature>
<dbReference type="Proteomes" id="UP001064489">
    <property type="component" value="Chromosome 2"/>
</dbReference>
<sequence>MTLNSALVAISNSSGCLITLSVSGRRFSIEAITRQEEAERRQSQAAKSDLETSSPAGKTANGPKKGQLNGVRKEPLVTWFNNKLFEKILVRQTLNAEDKFFCDKCCSLQDAQKWMKIKRPPHILVIHLKQFKYIEQLGRYKKLSYRVVFPLELKLSNTVEDADIKYSIFAVVVM</sequence>
<evidence type="ECO:0000313" key="8">
    <source>
        <dbReference type="EMBL" id="KAI9160493.1"/>
    </source>
</evidence>
<evidence type="ECO:0000256" key="1">
    <source>
        <dbReference type="ARBA" id="ARBA00000707"/>
    </source>
</evidence>
<dbReference type="GO" id="GO:0005634">
    <property type="term" value="C:nucleus"/>
    <property type="evidence" value="ECO:0007669"/>
    <property type="project" value="TreeGrafter"/>
</dbReference>
<dbReference type="InterPro" id="IPR001394">
    <property type="entry name" value="Peptidase_C19_UCH"/>
</dbReference>
<evidence type="ECO:0000259" key="7">
    <source>
        <dbReference type="PROSITE" id="PS50235"/>
    </source>
</evidence>
<dbReference type="SUPFAM" id="SSF54001">
    <property type="entry name" value="Cysteine proteinases"/>
    <property type="match status" value="1"/>
</dbReference>
<evidence type="ECO:0000256" key="3">
    <source>
        <dbReference type="ARBA" id="ARBA00012759"/>
    </source>
</evidence>
<accession>A0AAD5ICY1</accession>
<organism evidence="8 9">
    <name type="scientific">Acer negundo</name>
    <name type="common">Box elder</name>
    <dbReference type="NCBI Taxonomy" id="4023"/>
    <lineage>
        <taxon>Eukaryota</taxon>
        <taxon>Viridiplantae</taxon>
        <taxon>Streptophyta</taxon>
        <taxon>Embryophyta</taxon>
        <taxon>Tracheophyta</taxon>
        <taxon>Spermatophyta</taxon>
        <taxon>Magnoliopsida</taxon>
        <taxon>eudicotyledons</taxon>
        <taxon>Gunneridae</taxon>
        <taxon>Pentapetalae</taxon>
        <taxon>rosids</taxon>
        <taxon>malvids</taxon>
        <taxon>Sapindales</taxon>
        <taxon>Sapindaceae</taxon>
        <taxon>Hippocastanoideae</taxon>
        <taxon>Acereae</taxon>
        <taxon>Acer</taxon>
    </lineage>
</organism>
<dbReference type="GO" id="GO:0005829">
    <property type="term" value="C:cytosol"/>
    <property type="evidence" value="ECO:0007669"/>
    <property type="project" value="TreeGrafter"/>
</dbReference>
<dbReference type="InterPro" id="IPR028889">
    <property type="entry name" value="USP"/>
</dbReference>
<evidence type="ECO:0000256" key="2">
    <source>
        <dbReference type="ARBA" id="ARBA00009085"/>
    </source>
</evidence>
<reference evidence="8" key="1">
    <citation type="journal article" date="2022" name="Plant J.">
        <title>Strategies of tolerance reflected in two North American maple genomes.</title>
        <authorList>
            <person name="McEvoy S.L."/>
            <person name="Sezen U.U."/>
            <person name="Trouern-Trend A."/>
            <person name="McMahon S.M."/>
            <person name="Schaberg P.G."/>
            <person name="Yang J."/>
            <person name="Wegrzyn J.L."/>
            <person name="Swenson N.G."/>
        </authorList>
    </citation>
    <scope>NUCLEOTIDE SEQUENCE</scope>
    <source>
        <strain evidence="8">91603</strain>
    </source>
</reference>
<keyword evidence="5" id="KW-0378">Hydrolase</keyword>
<dbReference type="EMBL" id="JAJSOW010000106">
    <property type="protein sequence ID" value="KAI9160493.1"/>
    <property type="molecule type" value="Genomic_DNA"/>
</dbReference>
<keyword evidence="4" id="KW-0645">Protease</keyword>
<dbReference type="EC" id="3.4.19.12" evidence="3"/>
<evidence type="ECO:0000256" key="5">
    <source>
        <dbReference type="ARBA" id="ARBA00022801"/>
    </source>
</evidence>
<comment type="similarity">
    <text evidence="2">Belongs to the peptidase C19 family.</text>
</comment>
<dbReference type="AlphaFoldDB" id="A0AAD5ICY1"/>
<protein>
    <recommendedName>
        <fullName evidence="3">ubiquitinyl hydrolase 1</fullName>
        <ecNumber evidence="3">3.4.19.12</ecNumber>
    </recommendedName>
</protein>
<evidence type="ECO:0000256" key="4">
    <source>
        <dbReference type="ARBA" id="ARBA00022670"/>
    </source>
</evidence>
<comment type="caution">
    <text evidence="8">The sequence shown here is derived from an EMBL/GenBank/DDBJ whole genome shotgun (WGS) entry which is preliminary data.</text>
</comment>
<feature type="region of interest" description="Disordered" evidence="6">
    <location>
        <begin position="38"/>
        <end position="69"/>
    </location>
</feature>
<reference evidence="8" key="2">
    <citation type="submission" date="2023-02" db="EMBL/GenBank/DDBJ databases">
        <authorList>
            <person name="Swenson N.G."/>
            <person name="Wegrzyn J.L."/>
            <person name="Mcevoy S.L."/>
        </authorList>
    </citation>
    <scope>NUCLEOTIDE SEQUENCE</scope>
    <source>
        <strain evidence="8">91603</strain>
        <tissue evidence="8">Leaf</tissue>
    </source>
</reference>
<dbReference type="Gene3D" id="3.90.70.10">
    <property type="entry name" value="Cysteine proteinases"/>
    <property type="match status" value="1"/>
</dbReference>
<dbReference type="GO" id="GO:0006508">
    <property type="term" value="P:proteolysis"/>
    <property type="evidence" value="ECO:0007669"/>
    <property type="project" value="UniProtKB-KW"/>
</dbReference>
<dbReference type="PROSITE" id="PS50235">
    <property type="entry name" value="USP_3"/>
    <property type="match status" value="1"/>
</dbReference>
<evidence type="ECO:0000256" key="6">
    <source>
        <dbReference type="SAM" id="MobiDB-lite"/>
    </source>
</evidence>
<dbReference type="Pfam" id="PF00443">
    <property type="entry name" value="UCH"/>
    <property type="match status" value="1"/>
</dbReference>
<comment type="catalytic activity">
    <reaction evidence="1">
        <text>Thiol-dependent hydrolysis of ester, thioester, amide, peptide and isopeptide bonds formed by the C-terminal Gly of ubiquitin (a 76-residue protein attached to proteins as an intracellular targeting signal).</text>
        <dbReference type="EC" id="3.4.19.12"/>
    </reaction>
</comment>
<dbReference type="PANTHER" id="PTHR24006">
    <property type="entry name" value="UBIQUITIN CARBOXYL-TERMINAL HYDROLASE"/>
    <property type="match status" value="1"/>
</dbReference>
<name>A0AAD5ICY1_ACENE</name>